<feature type="binding site" evidence="4">
    <location>
        <position position="75"/>
    </location>
    <ligand>
        <name>Zn(2+)</name>
        <dbReference type="ChEBI" id="CHEBI:29105"/>
    </ligand>
</feature>
<dbReference type="GO" id="GO:0008270">
    <property type="term" value="F:zinc ion binding"/>
    <property type="evidence" value="ECO:0007669"/>
    <property type="project" value="UniProtKB-UniRule"/>
</dbReference>
<dbReference type="AlphaFoldDB" id="A0AA51UKC2"/>
<comment type="similarity">
    <text evidence="4">Belongs to the HypA/HybF family.</text>
</comment>
<comment type="function">
    <text evidence="4">Involved in the maturation of [NiFe] hydrogenases. Required for nickel insertion into the metal center of the hydrogenase.</text>
</comment>
<feature type="binding site" evidence="4">
    <location>
        <position position="106"/>
    </location>
    <ligand>
        <name>Zn(2+)</name>
        <dbReference type="ChEBI" id="CHEBI:29105"/>
    </ligand>
</feature>
<dbReference type="Pfam" id="PF01155">
    <property type="entry name" value="HypA"/>
    <property type="match status" value="1"/>
</dbReference>
<feature type="binding site" evidence="4">
    <location>
        <position position="2"/>
    </location>
    <ligand>
        <name>Ni(2+)</name>
        <dbReference type="ChEBI" id="CHEBI:49786"/>
    </ligand>
</feature>
<name>A0AA51UKC2_9EURY</name>
<sequence>MHEYSLACEIMDNVISIAEENAAKGVNSITVGVGRLTHVNPDQIMFCLETLREDNVSKGAQIIINEIYPEMQCECGFCEDGKKLCFVDDEIIDDIRTFLDVQCPQCGQTMHASGGHELVIESIDIEQ</sequence>
<dbReference type="Proteomes" id="UP001182908">
    <property type="component" value="Chromosome"/>
</dbReference>
<keyword evidence="6" id="KW-1185">Reference proteome</keyword>
<gene>
    <name evidence="4" type="primary">hypA</name>
    <name evidence="5" type="ORF">RE474_00050</name>
</gene>
<dbReference type="PANTHER" id="PTHR34535:SF3">
    <property type="entry name" value="HYDROGENASE MATURATION FACTOR HYPA"/>
    <property type="match status" value="1"/>
</dbReference>
<accession>A0AA51UKC2</accession>
<reference evidence="5 6" key="1">
    <citation type="submission" date="2023-08" db="EMBL/GenBank/DDBJ databases">
        <title>Methanolobus mangrovi sp. nov. and Methanolobus sediminis sp. nov, two novel methylotrophic methanogens isolated from mangrove sediments in China.</title>
        <authorList>
            <person name="Zhou J."/>
        </authorList>
    </citation>
    <scope>NUCLEOTIDE SEQUENCE [LARGE SCALE GENOMIC DNA]</scope>
    <source>
        <strain evidence="5 6">FTZ6</strain>
    </source>
</reference>
<evidence type="ECO:0000256" key="4">
    <source>
        <dbReference type="HAMAP-Rule" id="MF_00213"/>
    </source>
</evidence>
<evidence type="ECO:0000256" key="1">
    <source>
        <dbReference type="ARBA" id="ARBA00022596"/>
    </source>
</evidence>
<dbReference type="GO" id="GO:0016151">
    <property type="term" value="F:nickel cation binding"/>
    <property type="evidence" value="ECO:0007669"/>
    <property type="project" value="UniProtKB-UniRule"/>
</dbReference>
<dbReference type="HAMAP" id="MF_00213">
    <property type="entry name" value="HypA_HybF"/>
    <property type="match status" value="1"/>
</dbReference>
<keyword evidence="2 4" id="KW-0479">Metal-binding</keyword>
<dbReference type="PIRSF" id="PIRSF004761">
    <property type="entry name" value="Hydrgn_mat_HypA"/>
    <property type="match status" value="1"/>
</dbReference>
<protein>
    <recommendedName>
        <fullName evidence="4">Hydrogenase maturation factor HypA</fullName>
    </recommendedName>
</protein>
<evidence type="ECO:0000313" key="6">
    <source>
        <dbReference type="Proteomes" id="UP001182908"/>
    </source>
</evidence>
<feature type="binding site" evidence="4">
    <location>
        <position position="103"/>
    </location>
    <ligand>
        <name>Zn(2+)</name>
        <dbReference type="ChEBI" id="CHEBI:29105"/>
    </ligand>
</feature>
<feature type="binding site" evidence="4">
    <location>
        <position position="73"/>
    </location>
    <ligand>
        <name>Zn(2+)</name>
        <dbReference type="ChEBI" id="CHEBI:29105"/>
    </ligand>
</feature>
<dbReference type="RefSeq" id="WP_309310954.1">
    <property type="nucleotide sequence ID" value="NZ_CP133592.1"/>
</dbReference>
<dbReference type="KEGG" id="mseb:RE474_00050"/>
<dbReference type="GeneID" id="84231061"/>
<evidence type="ECO:0000313" key="5">
    <source>
        <dbReference type="EMBL" id="WMW25146.1"/>
    </source>
</evidence>
<keyword evidence="1 4" id="KW-0533">Nickel</keyword>
<dbReference type="GO" id="GO:0051604">
    <property type="term" value="P:protein maturation"/>
    <property type="evidence" value="ECO:0007669"/>
    <property type="project" value="InterPro"/>
</dbReference>
<evidence type="ECO:0000256" key="3">
    <source>
        <dbReference type="ARBA" id="ARBA00022833"/>
    </source>
</evidence>
<dbReference type="InterPro" id="IPR000688">
    <property type="entry name" value="HypA/HybF"/>
</dbReference>
<keyword evidence="3 4" id="KW-0862">Zinc</keyword>
<dbReference type="Gene3D" id="3.30.2320.80">
    <property type="match status" value="1"/>
</dbReference>
<proteinExistence type="inferred from homology"/>
<dbReference type="PANTHER" id="PTHR34535">
    <property type="entry name" value="HYDROGENASE MATURATION FACTOR HYPA"/>
    <property type="match status" value="1"/>
</dbReference>
<evidence type="ECO:0000256" key="2">
    <source>
        <dbReference type="ARBA" id="ARBA00022723"/>
    </source>
</evidence>
<organism evidence="5 6">
    <name type="scientific">Methanolobus sediminis</name>
    <dbReference type="NCBI Taxonomy" id="3072978"/>
    <lineage>
        <taxon>Archaea</taxon>
        <taxon>Methanobacteriati</taxon>
        <taxon>Methanobacteriota</taxon>
        <taxon>Stenosarchaea group</taxon>
        <taxon>Methanomicrobia</taxon>
        <taxon>Methanosarcinales</taxon>
        <taxon>Methanosarcinaceae</taxon>
        <taxon>Methanolobus</taxon>
    </lineage>
</organism>
<dbReference type="EMBL" id="CP133592">
    <property type="protein sequence ID" value="WMW25146.1"/>
    <property type="molecule type" value="Genomic_DNA"/>
</dbReference>